<organism evidence="1 2">
    <name type="scientific">Lactococcus hircilactis</name>
    <dbReference type="NCBI Taxonomy" id="1494462"/>
    <lineage>
        <taxon>Bacteria</taxon>
        <taxon>Bacillati</taxon>
        <taxon>Bacillota</taxon>
        <taxon>Bacilli</taxon>
        <taxon>Lactobacillales</taxon>
        <taxon>Streptococcaceae</taxon>
        <taxon>Lactococcus</taxon>
    </lineage>
</organism>
<evidence type="ECO:0000313" key="1">
    <source>
        <dbReference type="EMBL" id="MQW40699.1"/>
    </source>
</evidence>
<dbReference type="EMBL" id="WITJ01000029">
    <property type="protein sequence ID" value="MQW40699.1"/>
    <property type="molecule type" value="Genomic_DNA"/>
</dbReference>
<comment type="caution">
    <text evidence="1">The sequence shown here is derived from an EMBL/GenBank/DDBJ whole genome shotgun (WGS) entry which is preliminary data.</text>
</comment>
<sequence length="46" mass="5164">MENQLNFETVSDEKLTEVFGGHVETFEDAWWPNGGFGDAGNGRFIN</sequence>
<name>A0A7X1ZB81_9LACT</name>
<dbReference type="Pfam" id="PF04369">
    <property type="entry name" value="Lactococcin"/>
    <property type="match status" value="1"/>
</dbReference>
<keyword evidence="2" id="KW-1185">Reference proteome</keyword>
<dbReference type="InterPro" id="IPR007464">
    <property type="entry name" value="Bacteriocin_IId"/>
</dbReference>
<dbReference type="AlphaFoldDB" id="A0A7X1ZB81"/>
<protein>
    <submittedName>
        <fullName evidence="1">Lactococcin family bacteriocin</fullName>
    </submittedName>
</protein>
<reference evidence="1 2" key="1">
    <citation type="submission" date="2019-10" db="EMBL/GenBank/DDBJ databases">
        <authorList>
            <person name="Dong K."/>
        </authorList>
    </citation>
    <scope>NUCLEOTIDE SEQUENCE [LARGE SCALE GENOMIC DNA]</scope>
    <source>
        <strain evidence="1 2">DSM 28960</strain>
    </source>
</reference>
<dbReference type="GO" id="GO:0042742">
    <property type="term" value="P:defense response to bacterium"/>
    <property type="evidence" value="ECO:0007669"/>
    <property type="project" value="InterPro"/>
</dbReference>
<evidence type="ECO:0000313" key="2">
    <source>
        <dbReference type="Proteomes" id="UP000439550"/>
    </source>
</evidence>
<proteinExistence type="predicted"/>
<dbReference type="GO" id="GO:0005576">
    <property type="term" value="C:extracellular region"/>
    <property type="evidence" value="ECO:0007669"/>
    <property type="project" value="InterPro"/>
</dbReference>
<accession>A0A7X1ZB81</accession>
<dbReference type="Proteomes" id="UP000439550">
    <property type="component" value="Unassembled WGS sequence"/>
</dbReference>
<gene>
    <name evidence="1" type="ORF">GHI93_12335</name>
</gene>
<dbReference type="RefSeq" id="WP_153497313.1">
    <property type="nucleotide sequence ID" value="NZ_CBCRWP010000008.1"/>
</dbReference>